<proteinExistence type="predicted"/>
<evidence type="ECO:0000313" key="2">
    <source>
        <dbReference type="Proteomes" id="UP001631969"/>
    </source>
</evidence>
<organism evidence="1 2">
    <name type="scientific">Paenibacillus mesotrionivorans</name>
    <dbReference type="NCBI Taxonomy" id="3160968"/>
    <lineage>
        <taxon>Bacteria</taxon>
        <taxon>Bacillati</taxon>
        <taxon>Bacillota</taxon>
        <taxon>Bacilli</taxon>
        <taxon>Bacillales</taxon>
        <taxon>Paenibacillaceae</taxon>
        <taxon>Paenibacillus</taxon>
    </lineage>
</organism>
<reference evidence="1" key="1">
    <citation type="submission" date="2024-12" db="EMBL/GenBank/DDBJ databases">
        <authorList>
            <person name="Wu N."/>
        </authorList>
    </citation>
    <scope>NUCLEOTIDE SEQUENCE</scope>
    <source>
        <strain evidence="1">P15</strain>
    </source>
</reference>
<accession>A0ACC7NZ87</accession>
<protein>
    <submittedName>
        <fullName evidence="1">Uncharacterized protein</fullName>
    </submittedName>
</protein>
<dbReference type="Proteomes" id="UP001631969">
    <property type="component" value="Unassembled WGS sequence"/>
</dbReference>
<comment type="caution">
    <text evidence="1">The sequence shown here is derived from an EMBL/GenBank/DDBJ whole genome shotgun (WGS) entry which is preliminary data.</text>
</comment>
<keyword evidence="2" id="KW-1185">Reference proteome</keyword>
<name>A0ACC7NZ87_9BACL</name>
<dbReference type="EMBL" id="JBJURJ010000006">
    <property type="protein sequence ID" value="MFM9328679.1"/>
    <property type="molecule type" value="Genomic_DNA"/>
</dbReference>
<gene>
    <name evidence="1" type="ORF">ACI1P1_10305</name>
</gene>
<evidence type="ECO:0000313" key="1">
    <source>
        <dbReference type="EMBL" id="MFM9328679.1"/>
    </source>
</evidence>
<sequence>MEKDDSWIQDDPLGIGRGMVYGVVLGALIWAGIIGGIVWWLR</sequence>